<sequence>MGRNVLGFRARGLQGAQELLFSNFQDRKLAYIYLLRYVEQGQDLARSFLQVLIICSTVMLSVEQWAVDKGTPHVCDAAVHAIPKLYQ</sequence>
<dbReference type="AlphaFoldDB" id="A0A4Q9PFS0"/>
<name>A0A4Q9PFS0_9APHY</name>
<evidence type="ECO:0000313" key="2">
    <source>
        <dbReference type="Proteomes" id="UP000292082"/>
    </source>
</evidence>
<gene>
    <name evidence="1" type="ORF">BD310DRAFT_127993</name>
</gene>
<dbReference type="Proteomes" id="UP000292082">
    <property type="component" value="Unassembled WGS sequence"/>
</dbReference>
<dbReference type="STRING" id="114155.A0A4Q9PFS0"/>
<keyword evidence="2" id="KW-1185">Reference proteome</keyword>
<organism evidence="1 2">
    <name type="scientific">Dichomitus squalens</name>
    <dbReference type="NCBI Taxonomy" id="114155"/>
    <lineage>
        <taxon>Eukaryota</taxon>
        <taxon>Fungi</taxon>
        <taxon>Dikarya</taxon>
        <taxon>Basidiomycota</taxon>
        <taxon>Agaricomycotina</taxon>
        <taxon>Agaricomycetes</taxon>
        <taxon>Polyporales</taxon>
        <taxon>Polyporaceae</taxon>
        <taxon>Dichomitus</taxon>
    </lineage>
</organism>
<protein>
    <submittedName>
        <fullName evidence="1">Uncharacterized protein</fullName>
    </submittedName>
</protein>
<dbReference type="EMBL" id="ML145203">
    <property type="protein sequence ID" value="TBU53870.1"/>
    <property type="molecule type" value="Genomic_DNA"/>
</dbReference>
<proteinExistence type="predicted"/>
<reference evidence="1 2" key="1">
    <citation type="submission" date="2019-01" db="EMBL/GenBank/DDBJ databases">
        <title>Draft genome sequences of three monokaryotic isolates of the white-rot basidiomycete fungus Dichomitus squalens.</title>
        <authorList>
            <consortium name="DOE Joint Genome Institute"/>
            <person name="Lopez S.C."/>
            <person name="Andreopoulos B."/>
            <person name="Pangilinan J."/>
            <person name="Lipzen A."/>
            <person name="Riley R."/>
            <person name="Ahrendt S."/>
            <person name="Ng V."/>
            <person name="Barry K."/>
            <person name="Daum C."/>
            <person name="Grigoriev I.V."/>
            <person name="Hilden K.S."/>
            <person name="Makela M.R."/>
            <person name="de Vries R.P."/>
        </authorList>
    </citation>
    <scope>NUCLEOTIDE SEQUENCE [LARGE SCALE GENOMIC DNA]</scope>
    <source>
        <strain evidence="1 2">CBS 464.89</strain>
    </source>
</reference>
<accession>A0A4Q9PFS0</accession>
<evidence type="ECO:0000313" key="1">
    <source>
        <dbReference type="EMBL" id="TBU53870.1"/>
    </source>
</evidence>